<organism evidence="11 12">
    <name type="scientific">Desulforamulus ruminis (strain ATCC 23193 / DSM 2154 / NCIMB 8452 / DL)</name>
    <name type="common">Desulfotomaculum ruminis</name>
    <dbReference type="NCBI Taxonomy" id="696281"/>
    <lineage>
        <taxon>Bacteria</taxon>
        <taxon>Bacillati</taxon>
        <taxon>Bacillota</taxon>
        <taxon>Clostridia</taxon>
        <taxon>Eubacteriales</taxon>
        <taxon>Peptococcaceae</taxon>
        <taxon>Desulforamulus</taxon>
    </lineage>
</organism>
<gene>
    <name evidence="11" type="ordered locus">Desru_0084</name>
</gene>
<evidence type="ECO:0000313" key="11">
    <source>
        <dbReference type="EMBL" id="AEG58385.1"/>
    </source>
</evidence>
<dbReference type="SUPFAM" id="SSF52283">
    <property type="entry name" value="Formate/glycerate dehydrogenase catalytic domain-like"/>
    <property type="match status" value="1"/>
</dbReference>
<accession>F6DLU2</accession>
<comment type="similarity">
    <text evidence="2 8">Belongs to the D-isomer specific 2-hydroxyacid dehydrogenase family.</text>
</comment>
<proteinExistence type="inferred from homology"/>
<reference evidence="12" key="1">
    <citation type="submission" date="2011-05" db="EMBL/GenBank/DDBJ databases">
        <title>Complete sequence of Desulfotomaculum ruminis DSM 2154.</title>
        <authorList>
            <person name="Lucas S."/>
            <person name="Copeland A."/>
            <person name="Lapidus A."/>
            <person name="Cheng J.-F."/>
            <person name="Goodwin L."/>
            <person name="Pitluck S."/>
            <person name="Lu M."/>
            <person name="Detter J.C."/>
            <person name="Han C."/>
            <person name="Tapia R."/>
            <person name="Land M."/>
            <person name="Hauser L."/>
            <person name="Kyrpides N."/>
            <person name="Ivanova N."/>
            <person name="Mikhailova N."/>
            <person name="Pagani I."/>
            <person name="Stams A.J.M."/>
            <person name="Plugge C.M."/>
            <person name="Muyzer G."/>
            <person name="Kuever J."/>
            <person name="Parshina S.N."/>
            <person name="Ivanova A.E."/>
            <person name="Nazina T.N."/>
            <person name="Brambilla E."/>
            <person name="Spring S."/>
            <person name="Klenk H.-P."/>
            <person name="Woyke T."/>
        </authorList>
    </citation>
    <scope>NUCLEOTIDE SEQUENCE [LARGE SCALE GENOMIC DNA]</scope>
    <source>
        <strain evidence="12">ATCC 23193 / DSM 2154 / NCIB 8452 / DL</strain>
    </source>
</reference>
<feature type="domain" description="D-isomer specific 2-hydroxyacid dehydrogenase NAD-binding" evidence="10">
    <location>
        <begin position="106"/>
        <end position="282"/>
    </location>
</feature>
<feature type="domain" description="D-isomer specific 2-hydroxyacid dehydrogenase catalytic" evidence="9">
    <location>
        <begin position="4"/>
        <end position="307"/>
    </location>
</feature>
<dbReference type="Pfam" id="PF02826">
    <property type="entry name" value="2-Hacid_dh_C"/>
    <property type="match status" value="1"/>
</dbReference>
<dbReference type="PANTHER" id="PTHR43761">
    <property type="entry name" value="D-ISOMER SPECIFIC 2-HYDROXYACID DEHYDROGENASE FAMILY PROTEIN (AFU_ORTHOLOGUE AFUA_1G13630)"/>
    <property type="match status" value="1"/>
</dbReference>
<dbReference type="InterPro" id="IPR036291">
    <property type="entry name" value="NAD(P)-bd_dom_sf"/>
</dbReference>
<comment type="function">
    <text evidence="1">Catalyzes the reversible oxidation of 3-phospho-D-glycerate to 3-phosphonooxypyruvate, the first step of the phosphorylated L-serine biosynthesis pathway. Also catalyzes the reversible oxidation of 2-hydroxyglutarate to 2-oxoglutarate.</text>
</comment>
<reference evidence="11 12" key="2">
    <citation type="journal article" date="2012" name="Stand. Genomic Sci.">
        <title>Complete genome sequence of the sulfate-reducing firmicute Desulfotomaculum ruminis type strain (DL(T)).</title>
        <authorList>
            <person name="Spring S."/>
            <person name="Visser M."/>
            <person name="Lu M."/>
            <person name="Copeland A."/>
            <person name="Lapidus A."/>
            <person name="Lucas S."/>
            <person name="Cheng J.F."/>
            <person name="Han C."/>
            <person name="Tapia R."/>
            <person name="Goodwin L.A."/>
            <person name="Pitluck S."/>
            <person name="Ivanova N."/>
            <person name="Land M."/>
            <person name="Hauser L."/>
            <person name="Larimer F."/>
            <person name="Rohde M."/>
            <person name="Goker M."/>
            <person name="Detter J.C."/>
            <person name="Kyrpides N.C."/>
            <person name="Woyke T."/>
            <person name="Schaap P.J."/>
            <person name="Plugge C.M."/>
            <person name="Muyzer G."/>
            <person name="Kuever J."/>
            <person name="Pereira I.A."/>
            <person name="Parshina S.N."/>
            <person name="Bernier-Latmani R."/>
            <person name="Stams A.J."/>
            <person name="Klenk H.P."/>
        </authorList>
    </citation>
    <scope>NUCLEOTIDE SEQUENCE [LARGE SCALE GENOMIC DNA]</scope>
    <source>
        <strain evidence="12">ATCC 23193 / DSM 2154 / NCIB 8452 / DL</strain>
    </source>
</reference>
<dbReference type="FunFam" id="3.40.50.720:FF:000021">
    <property type="entry name" value="D-3-phosphoglycerate dehydrogenase"/>
    <property type="match status" value="1"/>
</dbReference>
<dbReference type="AlphaFoldDB" id="F6DLU2"/>
<dbReference type="eggNOG" id="COG1052">
    <property type="taxonomic scope" value="Bacteria"/>
</dbReference>
<dbReference type="InterPro" id="IPR006140">
    <property type="entry name" value="D-isomer_DH_NAD-bd"/>
</dbReference>
<evidence type="ECO:0000259" key="10">
    <source>
        <dbReference type="Pfam" id="PF02826"/>
    </source>
</evidence>
<dbReference type="Gene3D" id="3.40.50.720">
    <property type="entry name" value="NAD(P)-binding Rossmann-like Domain"/>
    <property type="match status" value="2"/>
</dbReference>
<evidence type="ECO:0000259" key="9">
    <source>
        <dbReference type="Pfam" id="PF00389"/>
    </source>
</evidence>
<evidence type="ECO:0000256" key="6">
    <source>
        <dbReference type="ARBA" id="ARBA00030455"/>
    </source>
</evidence>
<dbReference type="KEGG" id="dru:Desru_0084"/>
<evidence type="ECO:0000256" key="5">
    <source>
        <dbReference type="ARBA" id="ARBA00023027"/>
    </source>
</evidence>
<dbReference type="HOGENOM" id="CLU_019796_1_3_9"/>
<keyword evidence="12" id="KW-1185">Reference proteome</keyword>
<evidence type="ECO:0000256" key="4">
    <source>
        <dbReference type="ARBA" id="ARBA00023002"/>
    </source>
</evidence>
<dbReference type="GO" id="GO:0051287">
    <property type="term" value="F:NAD binding"/>
    <property type="evidence" value="ECO:0007669"/>
    <property type="project" value="InterPro"/>
</dbReference>
<dbReference type="PANTHER" id="PTHR43761:SF1">
    <property type="entry name" value="D-ISOMER SPECIFIC 2-HYDROXYACID DEHYDROGENASE CATALYTIC DOMAIN-CONTAINING PROTEIN-RELATED"/>
    <property type="match status" value="1"/>
</dbReference>
<dbReference type="STRING" id="696281.Desru_0084"/>
<evidence type="ECO:0000256" key="2">
    <source>
        <dbReference type="ARBA" id="ARBA00005854"/>
    </source>
</evidence>
<keyword evidence="5" id="KW-0520">NAD</keyword>
<dbReference type="InterPro" id="IPR050418">
    <property type="entry name" value="D-iso_2-hydroxyacid_DH_PdxB"/>
</dbReference>
<dbReference type="Proteomes" id="UP000009234">
    <property type="component" value="Chromosome"/>
</dbReference>
<dbReference type="OrthoDB" id="9805416at2"/>
<keyword evidence="4 8" id="KW-0560">Oxidoreductase</keyword>
<evidence type="ECO:0000256" key="1">
    <source>
        <dbReference type="ARBA" id="ARBA00003800"/>
    </source>
</evidence>
<dbReference type="RefSeq" id="WP_013840167.1">
    <property type="nucleotide sequence ID" value="NC_015589.1"/>
</dbReference>
<dbReference type="EC" id="1.1.1.399" evidence="3"/>
<evidence type="ECO:0000313" key="12">
    <source>
        <dbReference type="Proteomes" id="UP000009234"/>
    </source>
</evidence>
<dbReference type="GO" id="GO:0016616">
    <property type="term" value="F:oxidoreductase activity, acting on the CH-OH group of donors, NAD or NADP as acceptor"/>
    <property type="evidence" value="ECO:0007669"/>
    <property type="project" value="InterPro"/>
</dbReference>
<dbReference type="InterPro" id="IPR006139">
    <property type="entry name" value="D-isomer_2_OHA_DH_cat_dom"/>
</dbReference>
<dbReference type="PROSITE" id="PS00671">
    <property type="entry name" value="D_2_HYDROXYACID_DH_3"/>
    <property type="match status" value="1"/>
</dbReference>
<evidence type="ECO:0000256" key="8">
    <source>
        <dbReference type="RuleBase" id="RU003719"/>
    </source>
</evidence>
<protein>
    <recommendedName>
        <fullName evidence="6">2-oxoglutarate reductase</fullName>
        <ecNumber evidence="3">1.1.1.399</ecNumber>
    </recommendedName>
    <alternativeName>
        <fullName evidence="6">2-oxoglutarate reductase</fullName>
    </alternativeName>
</protein>
<name>F6DLU2_DESRL</name>
<dbReference type="Pfam" id="PF00389">
    <property type="entry name" value="2-Hacid_dh"/>
    <property type="match status" value="1"/>
</dbReference>
<dbReference type="CDD" id="cd12173">
    <property type="entry name" value="PGDH_4"/>
    <property type="match status" value="1"/>
</dbReference>
<dbReference type="SUPFAM" id="SSF51735">
    <property type="entry name" value="NAD(P)-binding Rossmann-fold domains"/>
    <property type="match status" value="1"/>
</dbReference>
<evidence type="ECO:0000256" key="3">
    <source>
        <dbReference type="ARBA" id="ARBA00013001"/>
    </source>
</evidence>
<comment type="catalytic activity">
    <reaction evidence="7">
        <text>(R)-2-hydroxyglutarate + NAD(+) = 2-oxoglutarate + NADH + H(+)</text>
        <dbReference type="Rhea" id="RHEA:49612"/>
        <dbReference type="ChEBI" id="CHEBI:15378"/>
        <dbReference type="ChEBI" id="CHEBI:15801"/>
        <dbReference type="ChEBI" id="CHEBI:16810"/>
        <dbReference type="ChEBI" id="CHEBI:57540"/>
        <dbReference type="ChEBI" id="CHEBI:57945"/>
        <dbReference type="EC" id="1.1.1.399"/>
    </reaction>
</comment>
<dbReference type="EMBL" id="CP002780">
    <property type="protein sequence ID" value="AEG58385.1"/>
    <property type="molecule type" value="Genomic_DNA"/>
</dbReference>
<evidence type="ECO:0000256" key="7">
    <source>
        <dbReference type="ARBA" id="ARBA00048126"/>
    </source>
</evidence>
<sequence>MKFVITELIWNEGIEILKEMGEVIYDPNLWKKNEQLPSLLTDADALIVRNQTRVTGELLAQAPKLKVVGRLGVGLDNIELAAAREAGVKVVFARNANAISVVEYVFAAMFSFSRPLEKASQDVKQGNWDRKLFTREEIYGKTLGLIGVGEIGARLASRAKAFGMKVIGYDPFLPPYELACTDIGVNMTSLEKVLAEADYVSLHVPLNDQTRNLINRESLKTMKKTTFIINTARGGVINESDLYEALKSNIIAGAALDVLSKEPPEGNQLLELDNLMVTPHIAGLTEEAQVRTSELVARECVKVLCGQGSLCIVR</sequence>
<dbReference type="InterPro" id="IPR029753">
    <property type="entry name" value="D-isomer_DH_CS"/>
</dbReference>